<evidence type="ECO:0000256" key="1">
    <source>
        <dbReference type="SAM" id="MobiDB-lite"/>
    </source>
</evidence>
<organism evidence="2 3">
    <name type="scientific">Hexamita inflata</name>
    <dbReference type="NCBI Taxonomy" id="28002"/>
    <lineage>
        <taxon>Eukaryota</taxon>
        <taxon>Metamonada</taxon>
        <taxon>Diplomonadida</taxon>
        <taxon>Hexamitidae</taxon>
        <taxon>Hexamitinae</taxon>
        <taxon>Hexamita</taxon>
    </lineage>
</organism>
<evidence type="ECO:0000313" key="3">
    <source>
        <dbReference type="Proteomes" id="UP001642409"/>
    </source>
</evidence>
<feature type="compositionally biased region" description="Polar residues" evidence="1">
    <location>
        <begin position="309"/>
        <end position="329"/>
    </location>
</feature>
<dbReference type="SUPFAM" id="SSF48403">
    <property type="entry name" value="Ankyrin repeat"/>
    <property type="match status" value="1"/>
</dbReference>
<feature type="compositionally biased region" description="Polar residues" evidence="1">
    <location>
        <begin position="418"/>
        <end position="449"/>
    </location>
</feature>
<reference evidence="2 3" key="1">
    <citation type="submission" date="2024-07" db="EMBL/GenBank/DDBJ databases">
        <authorList>
            <person name="Akdeniz Z."/>
        </authorList>
    </citation>
    <scope>NUCLEOTIDE SEQUENCE [LARGE SCALE GENOMIC DNA]</scope>
</reference>
<feature type="region of interest" description="Disordered" evidence="1">
    <location>
        <begin position="416"/>
        <end position="459"/>
    </location>
</feature>
<dbReference type="InterPro" id="IPR036770">
    <property type="entry name" value="Ankyrin_rpt-contain_sf"/>
</dbReference>
<dbReference type="Gene3D" id="1.25.40.20">
    <property type="entry name" value="Ankyrin repeat-containing domain"/>
    <property type="match status" value="1"/>
</dbReference>
<proteinExistence type="predicted"/>
<dbReference type="EMBL" id="CAXDID020000009">
    <property type="protein sequence ID" value="CAL5978914.1"/>
    <property type="molecule type" value="Genomic_DNA"/>
</dbReference>
<comment type="caution">
    <text evidence="2">The sequence shown here is derived from an EMBL/GenBank/DDBJ whole genome shotgun (WGS) entry which is preliminary data.</text>
</comment>
<feature type="compositionally biased region" description="Basic residues" evidence="1">
    <location>
        <begin position="450"/>
        <end position="459"/>
    </location>
</feature>
<sequence>MFGSCCAKAENQNNPWFAACRNGDVQFVTQNLAEFAPLRESERFQIIEQHMNQQDAMDSLAVSSFFVPFYITVPGFTGLHYAIFYNQKRLIQILAPYNILMNTLDEVKLPTQQQLPFSQTTPECINSHQVFERSVVIPSNSSPLQLSILLNRLQICDLLLELLHSTLIAQQIVLAHVNNQLFNDLMYLVKLGSDEAFQVLCKHVKLLTKKEFKYRNVMGLNATTIAIREGQAKFLKYFLGLCNDKDLLKVVQKHLKSTINVDYLQLTRQNRQISQKHNQVYKLAKLYFEKKYPPAPDWLQTSPIRETMAETQLSDESTTKAANNQNNSNKVEKSQKSNDNSSQDYLQPLQLDTVFQIAESVKATRKTTVKEQYKTLKEDSDGIQQVTRESQINKSVNQVTQMSAANLMWEDTRDQMLEKSQGSSQNRSGVNYSQSQSFARSSQTNGTRLNTHKVHSIVE</sequence>
<gene>
    <name evidence="2" type="ORF">HINF_LOCUS5061</name>
</gene>
<accession>A0ABP1GSU0</accession>
<dbReference type="Proteomes" id="UP001642409">
    <property type="component" value="Unassembled WGS sequence"/>
</dbReference>
<name>A0ABP1GSU0_9EUKA</name>
<feature type="region of interest" description="Disordered" evidence="1">
    <location>
        <begin position="309"/>
        <end position="344"/>
    </location>
</feature>
<protein>
    <submittedName>
        <fullName evidence="2">Uncharacterized protein</fullName>
    </submittedName>
</protein>
<evidence type="ECO:0000313" key="2">
    <source>
        <dbReference type="EMBL" id="CAL5978914.1"/>
    </source>
</evidence>
<keyword evidence="3" id="KW-1185">Reference proteome</keyword>